<dbReference type="SUPFAM" id="SSF51445">
    <property type="entry name" value="(Trans)glycosidases"/>
    <property type="match status" value="1"/>
</dbReference>
<protein>
    <submittedName>
        <fullName evidence="4">Alpha-amylase family glycosyl hydrolase</fullName>
    </submittedName>
</protein>
<dbReference type="EMBL" id="JAMYJR010000007">
    <property type="protein sequence ID" value="MCO8270611.1"/>
    <property type="molecule type" value="Genomic_DNA"/>
</dbReference>
<dbReference type="Pfam" id="PF00128">
    <property type="entry name" value="Alpha-amylase"/>
    <property type="match status" value="1"/>
</dbReference>
<evidence type="ECO:0000256" key="1">
    <source>
        <dbReference type="ARBA" id="ARBA00022801"/>
    </source>
</evidence>
<evidence type="ECO:0000256" key="2">
    <source>
        <dbReference type="ARBA" id="ARBA00023295"/>
    </source>
</evidence>
<dbReference type="GO" id="GO:0016787">
    <property type="term" value="F:hydrolase activity"/>
    <property type="evidence" value="ECO:0007669"/>
    <property type="project" value="UniProtKB-KW"/>
</dbReference>
<name>A0ABT1DLH3_9ACTN</name>
<keyword evidence="5" id="KW-1185">Reference proteome</keyword>
<dbReference type="Proteomes" id="UP001523369">
    <property type="component" value="Unassembled WGS sequence"/>
</dbReference>
<evidence type="ECO:0000313" key="4">
    <source>
        <dbReference type="EMBL" id="MCO8270611.1"/>
    </source>
</evidence>
<dbReference type="InterPro" id="IPR006047">
    <property type="entry name" value="GH13_cat_dom"/>
</dbReference>
<organism evidence="4 5">
    <name type="scientific">Paractinoplanes aksuensis</name>
    <dbReference type="NCBI Taxonomy" id="2939490"/>
    <lineage>
        <taxon>Bacteria</taxon>
        <taxon>Bacillati</taxon>
        <taxon>Actinomycetota</taxon>
        <taxon>Actinomycetes</taxon>
        <taxon>Micromonosporales</taxon>
        <taxon>Micromonosporaceae</taxon>
        <taxon>Paractinoplanes</taxon>
    </lineage>
</organism>
<reference evidence="4 5" key="1">
    <citation type="submission" date="2022-06" db="EMBL/GenBank/DDBJ databases">
        <title>New Species of the Genus Actinoplanes, ActinopZanes ferrugineus.</title>
        <authorList>
            <person name="Ding P."/>
        </authorList>
    </citation>
    <scope>NUCLEOTIDE SEQUENCE [LARGE SCALE GENOMIC DNA]</scope>
    <source>
        <strain evidence="4 5">TRM88003</strain>
    </source>
</reference>
<evidence type="ECO:0000313" key="5">
    <source>
        <dbReference type="Proteomes" id="UP001523369"/>
    </source>
</evidence>
<dbReference type="PANTHER" id="PTHR10357">
    <property type="entry name" value="ALPHA-AMYLASE FAMILY MEMBER"/>
    <property type="match status" value="1"/>
</dbReference>
<dbReference type="PANTHER" id="PTHR10357:SF210">
    <property type="entry name" value="MALTODEXTRIN GLUCOSIDASE"/>
    <property type="match status" value="1"/>
</dbReference>
<dbReference type="InterPro" id="IPR017853">
    <property type="entry name" value="GH"/>
</dbReference>
<keyword evidence="2" id="KW-0326">Glycosidase</keyword>
<gene>
    <name evidence="4" type="ORF">M1L60_08365</name>
</gene>
<accession>A0ABT1DLH3</accession>
<sequence>MREWVDHVIWWHVYPLGFGGGFRRLTGWLDYAVELGVNGLQLGPIFASETHGYDTTDHFRLDPRLGDDADFDALIAGCRERGLQVMLDGVFNHVGRSFQAPESWFKHTASGERAVFEGHGALVELNHDEPEVLDHVVRVMNHWLDRGATAWRLDVAYGVPPAFWKAAVDRVRPERPEAWFTGEILQGDYVTFLRDSGLDSITQYELWKATWSSLNDGNFFELAWALERNNEVLGAGQPLTFVGNHDVTRIASKLTDERHLGHALAVLFTVGGVPSVYYGDEQGFRGVKEDREGGDDAVRPAFPESRDDLAPYGWPVFHLHQRLISVRRRHPWLVRSRTTAEQLTNEAVALVSADGDNRLVTLLNVGDEPYRFTVDGSEVEVPAHEWKIVGE</sequence>
<comment type="caution">
    <text evidence="4">The sequence shown here is derived from an EMBL/GenBank/DDBJ whole genome shotgun (WGS) entry which is preliminary data.</text>
</comment>
<dbReference type="Gene3D" id="3.20.20.80">
    <property type="entry name" value="Glycosidases"/>
    <property type="match status" value="1"/>
</dbReference>
<feature type="domain" description="Glycosyl hydrolase family 13 catalytic" evidence="3">
    <location>
        <begin position="12"/>
        <end position="327"/>
    </location>
</feature>
<evidence type="ECO:0000259" key="3">
    <source>
        <dbReference type="SMART" id="SM00642"/>
    </source>
</evidence>
<dbReference type="RefSeq" id="WP_253236747.1">
    <property type="nucleotide sequence ID" value="NZ_JAMYJR010000007.1"/>
</dbReference>
<dbReference type="SMART" id="SM00642">
    <property type="entry name" value="Aamy"/>
    <property type="match status" value="1"/>
</dbReference>
<keyword evidence="1 4" id="KW-0378">Hydrolase</keyword>
<proteinExistence type="predicted"/>